<feature type="region of interest" description="Disordered" evidence="1">
    <location>
        <begin position="1"/>
        <end position="57"/>
    </location>
</feature>
<protein>
    <submittedName>
        <fullName evidence="2">Uncharacterized protein</fullName>
    </submittedName>
</protein>
<gene>
    <name evidence="2" type="ORF">PODLI_1B004284</name>
</gene>
<keyword evidence="3" id="KW-1185">Reference proteome</keyword>
<evidence type="ECO:0000313" key="2">
    <source>
        <dbReference type="EMBL" id="CAI5775346.1"/>
    </source>
</evidence>
<evidence type="ECO:0000256" key="1">
    <source>
        <dbReference type="SAM" id="MobiDB-lite"/>
    </source>
</evidence>
<feature type="compositionally biased region" description="Gly residues" evidence="1">
    <location>
        <begin position="48"/>
        <end position="57"/>
    </location>
</feature>
<accession>A0AA35P4I3</accession>
<name>A0AA35P4I3_9SAUR</name>
<organism evidence="2 3">
    <name type="scientific">Podarcis lilfordi</name>
    <name type="common">Lilford's wall lizard</name>
    <dbReference type="NCBI Taxonomy" id="74358"/>
    <lineage>
        <taxon>Eukaryota</taxon>
        <taxon>Metazoa</taxon>
        <taxon>Chordata</taxon>
        <taxon>Craniata</taxon>
        <taxon>Vertebrata</taxon>
        <taxon>Euteleostomi</taxon>
        <taxon>Lepidosauria</taxon>
        <taxon>Squamata</taxon>
        <taxon>Bifurcata</taxon>
        <taxon>Unidentata</taxon>
        <taxon>Episquamata</taxon>
        <taxon>Laterata</taxon>
        <taxon>Lacertibaenia</taxon>
        <taxon>Lacertidae</taxon>
        <taxon>Podarcis</taxon>
    </lineage>
</organism>
<proteinExistence type="predicted"/>
<feature type="compositionally biased region" description="Basic and acidic residues" evidence="1">
    <location>
        <begin position="29"/>
        <end position="47"/>
    </location>
</feature>
<reference evidence="2" key="1">
    <citation type="submission" date="2022-12" db="EMBL/GenBank/DDBJ databases">
        <authorList>
            <person name="Alioto T."/>
            <person name="Alioto T."/>
            <person name="Gomez Garrido J."/>
        </authorList>
    </citation>
    <scope>NUCLEOTIDE SEQUENCE</scope>
</reference>
<dbReference type="Proteomes" id="UP001178461">
    <property type="component" value="Chromosome 5"/>
</dbReference>
<evidence type="ECO:0000313" key="3">
    <source>
        <dbReference type="Proteomes" id="UP001178461"/>
    </source>
</evidence>
<dbReference type="EMBL" id="OX395130">
    <property type="protein sequence ID" value="CAI5775346.1"/>
    <property type="molecule type" value="Genomic_DNA"/>
</dbReference>
<sequence length="57" mass="6181">MRARSAGAPFVAREGQEKRQSLPGPGGGWRKEEEGCIRRRAPHDGRGSRPGGGYLPH</sequence>
<dbReference type="AlphaFoldDB" id="A0AA35P4I3"/>